<evidence type="ECO:0000313" key="2">
    <source>
        <dbReference type="Proteomes" id="UP000192639"/>
    </source>
</evidence>
<protein>
    <submittedName>
        <fullName evidence="1">Uncharacterized protein</fullName>
    </submittedName>
</protein>
<dbReference type="VEuPathDB" id="MicrosporidiaDB:ECANGB1_304"/>
<proteinExistence type="predicted"/>
<accession>A0A1Y1S8V6</accession>
<evidence type="ECO:0000313" key="1">
    <source>
        <dbReference type="EMBL" id="ORD94637.1"/>
    </source>
</evidence>
<keyword evidence="2" id="KW-1185">Reference proteome</keyword>
<comment type="caution">
    <text evidence="1">The sequence shown here is derived from an EMBL/GenBank/DDBJ whole genome shotgun (WGS) entry which is preliminary data.</text>
</comment>
<dbReference type="AlphaFoldDB" id="A0A1Y1S8V6"/>
<dbReference type="Proteomes" id="UP000192639">
    <property type="component" value="Unassembled WGS sequence"/>
</dbReference>
<dbReference type="EMBL" id="LWDP01000013">
    <property type="protein sequence ID" value="ORD94637.1"/>
    <property type="molecule type" value="Genomic_DNA"/>
</dbReference>
<sequence>MKDFNVMEIETAEENGTRFRRSSTALEKEWRRWAATEKAQISHVDMMKQANMENELFLKVCGLINMNVLKETKYCDMKLPGNTFNSKKFIQQEVLKIQQNSIEKMRQMIEKEAEVECNIKRLADGGMIRVRDNELRIFLDDKIFVTYETLLKKEEEMPLLDLKTLEIKITHCGIELSAQLDLVKRQGNLLDKLKVLNRYETIKKHSNCNNQVITITNNANRVRRVEDKYGEFVLQKLYEYDYDNVYELNSRNSHWINLCCSTYSVEQFLQHEIDWNNILYKDQEPFDDGFPPEYFIECESGILQVSREYSRFSIRFNGKDI</sequence>
<reference evidence="1 2" key="1">
    <citation type="journal article" date="2017" name="Environ. Microbiol.">
        <title>Decay of the glycolytic pathway and adaptation to intranuclear parasitism within Enterocytozoonidae microsporidia.</title>
        <authorList>
            <person name="Wiredu Boakye D."/>
            <person name="Jaroenlak P."/>
            <person name="Prachumwat A."/>
            <person name="Williams T.A."/>
            <person name="Bateman K.S."/>
            <person name="Itsathitphaisarn O."/>
            <person name="Sritunyalucksana K."/>
            <person name="Paszkiewicz K.H."/>
            <person name="Moore K.A."/>
            <person name="Stentiford G.D."/>
            <person name="Williams B.A."/>
        </authorList>
    </citation>
    <scope>NUCLEOTIDE SEQUENCE [LARGE SCALE GENOMIC DNA]</scope>
    <source>
        <strain evidence="1 2">GB1</strain>
    </source>
</reference>
<gene>
    <name evidence="1" type="ORF">ECANGB1_304</name>
</gene>
<organism evidence="1 2">
    <name type="scientific">Enterospora canceri</name>
    <dbReference type="NCBI Taxonomy" id="1081671"/>
    <lineage>
        <taxon>Eukaryota</taxon>
        <taxon>Fungi</taxon>
        <taxon>Fungi incertae sedis</taxon>
        <taxon>Microsporidia</taxon>
        <taxon>Enterocytozoonidae</taxon>
        <taxon>Enterospora</taxon>
    </lineage>
</organism>
<name>A0A1Y1S8V6_9MICR</name>